<keyword evidence="1" id="KW-0732">Signal</keyword>
<dbReference type="Gene3D" id="3.40.50.1820">
    <property type="entry name" value="alpha/beta hydrolase"/>
    <property type="match status" value="1"/>
</dbReference>
<protein>
    <recommendedName>
        <fullName evidence="4">Alpha/beta hydrolase fold-5 domain-containing protein</fullName>
    </recommendedName>
</protein>
<evidence type="ECO:0000313" key="3">
    <source>
        <dbReference type="Proteomes" id="UP000271974"/>
    </source>
</evidence>
<name>A0A3S1B0A6_ELYCH</name>
<keyword evidence="3" id="KW-1185">Reference proteome</keyword>
<evidence type="ECO:0000256" key="1">
    <source>
        <dbReference type="SAM" id="SignalP"/>
    </source>
</evidence>
<proteinExistence type="predicted"/>
<dbReference type="EMBL" id="RQTK01000991">
    <property type="protein sequence ID" value="RUS72981.1"/>
    <property type="molecule type" value="Genomic_DNA"/>
</dbReference>
<feature type="chain" id="PRO_5018705892" description="Alpha/beta hydrolase fold-5 domain-containing protein" evidence="1">
    <location>
        <begin position="20"/>
        <end position="476"/>
    </location>
</feature>
<dbReference type="SUPFAM" id="SSF53474">
    <property type="entry name" value="alpha/beta-Hydrolases"/>
    <property type="match status" value="1"/>
</dbReference>
<comment type="caution">
    <text evidence="2">The sequence shown here is derived from an EMBL/GenBank/DDBJ whole genome shotgun (WGS) entry which is preliminary data.</text>
</comment>
<accession>A0A3S1B0A6</accession>
<dbReference type="InterPro" id="IPR029058">
    <property type="entry name" value="AB_hydrolase_fold"/>
</dbReference>
<reference evidence="2 3" key="1">
    <citation type="submission" date="2019-01" db="EMBL/GenBank/DDBJ databases">
        <title>A draft genome assembly of the solar-powered sea slug Elysia chlorotica.</title>
        <authorList>
            <person name="Cai H."/>
            <person name="Li Q."/>
            <person name="Fang X."/>
            <person name="Li J."/>
            <person name="Curtis N.E."/>
            <person name="Altenburger A."/>
            <person name="Shibata T."/>
            <person name="Feng M."/>
            <person name="Maeda T."/>
            <person name="Schwartz J.A."/>
            <person name="Shigenobu S."/>
            <person name="Lundholm N."/>
            <person name="Nishiyama T."/>
            <person name="Yang H."/>
            <person name="Hasebe M."/>
            <person name="Li S."/>
            <person name="Pierce S.K."/>
            <person name="Wang J."/>
        </authorList>
    </citation>
    <scope>NUCLEOTIDE SEQUENCE [LARGE SCALE GENOMIC DNA]</scope>
    <source>
        <strain evidence="2">EC2010</strain>
        <tissue evidence="2">Whole organism of an adult</tissue>
    </source>
</reference>
<dbReference type="Proteomes" id="UP000271974">
    <property type="component" value="Unassembled WGS sequence"/>
</dbReference>
<organism evidence="2 3">
    <name type="scientific">Elysia chlorotica</name>
    <name type="common">Eastern emerald elysia</name>
    <name type="synonym">Sea slug</name>
    <dbReference type="NCBI Taxonomy" id="188477"/>
    <lineage>
        <taxon>Eukaryota</taxon>
        <taxon>Metazoa</taxon>
        <taxon>Spiralia</taxon>
        <taxon>Lophotrochozoa</taxon>
        <taxon>Mollusca</taxon>
        <taxon>Gastropoda</taxon>
        <taxon>Heterobranchia</taxon>
        <taxon>Euthyneura</taxon>
        <taxon>Panpulmonata</taxon>
        <taxon>Sacoglossa</taxon>
        <taxon>Placobranchoidea</taxon>
        <taxon>Plakobranchidae</taxon>
        <taxon>Elysia</taxon>
    </lineage>
</organism>
<sequence length="476" mass="52797">MIPFEQILVLLSTSFLVASAKVSSEIIQPIRSSGDEVALIFVPGAYQKAEYYSEIAGVIQETSQLRVWVALTGGYDSDYPNPRELPGAIDDAVSGLKQAGMVSDFYVGVGHGRGGIVLGTYARDSGLKALILMGCILNDTLSDFPVPVLTLASELDGLVRVTLVVDYFEQLLDSVSQSKDAIYRTPVINIQGTNHIQFETRPPLPRAVTRDIKSDVSDTEARKIISRHVNSFITATFRSVAGDVEVSRVELENDFIESDKRFKPILDMKALQVEGDSFPWASIAQRYFAGEFDNIVEVNNTLYGDIEEFIKFKPPIRYDVASGRFEVHTSAFIEYEGDYQTNQRVEKSPAEIRLKLKSKGAIHSARGAAPVEEWSCRSLNELALEYALNSSTSHARDRYHSRGRPMVFEDDIVATSGQEWLSTPLTIWRDADGLHVQAVALLAAVDSPMYGGMHYCCVMAPSQALEWIIIDSLRDY</sequence>
<gene>
    <name evidence="2" type="ORF">EGW08_019264</name>
</gene>
<dbReference type="OrthoDB" id="188124at2759"/>
<evidence type="ECO:0008006" key="4">
    <source>
        <dbReference type="Google" id="ProtNLM"/>
    </source>
</evidence>
<dbReference type="AlphaFoldDB" id="A0A3S1B0A6"/>
<evidence type="ECO:0000313" key="2">
    <source>
        <dbReference type="EMBL" id="RUS72981.1"/>
    </source>
</evidence>
<feature type="signal peptide" evidence="1">
    <location>
        <begin position="1"/>
        <end position="19"/>
    </location>
</feature>